<feature type="transmembrane region" description="Helical" evidence="1">
    <location>
        <begin position="53"/>
        <end position="74"/>
    </location>
</feature>
<keyword evidence="1" id="KW-0812">Transmembrane</keyword>
<dbReference type="EMBL" id="UINC01150852">
    <property type="protein sequence ID" value="SVD44128.1"/>
    <property type="molecule type" value="Genomic_DNA"/>
</dbReference>
<reference evidence="2" key="1">
    <citation type="submission" date="2018-05" db="EMBL/GenBank/DDBJ databases">
        <authorList>
            <person name="Lanie J.A."/>
            <person name="Ng W.-L."/>
            <person name="Kazmierczak K.M."/>
            <person name="Andrzejewski T.M."/>
            <person name="Davidsen T.M."/>
            <person name="Wayne K.J."/>
            <person name="Tettelin H."/>
            <person name="Glass J.I."/>
            <person name="Rusch D."/>
            <person name="Podicherti R."/>
            <person name="Tsui H.-C.T."/>
            <person name="Winkler M.E."/>
        </authorList>
    </citation>
    <scope>NUCLEOTIDE SEQUENCE</scope>
</reference>
<protein>
    <submittedName>
        <fullName evidence="2">Uncharacterized protein</fullName>
    </submittedName>
</protein>
<sequence>MKRIILAIVGAALGIVVFLIGYFMIGLTLDSFRLSGILPGKGPPMVLGPYANIPWFLLSTIGGLIGFIAGLQVCSRLSKHGAKTAEELKAEGK</sequence>
<evidence type="ECO:0000313" key="2">
    <source>
        <dbReference type="EMBL" id="SVD44128.1"/>
    </source>
</evidence>
<dbReference type="AlphaFoldDB" id="A0A382VE09"/>
<gene>
    <name evidence="2" type="ORF">METZ01_LOCUS396982</name>
</gene>
<name>A0A382VE09_9ZZZZ</name>
<evidence type="ECO:0000256" key="1">
    <source>
        <dbReference type="SAM" id="Phobius"/>
    </source>
</evidence>
<organism evidence="2">
    <name type="scientific">marine metagenome</name>
    <dbReference type="NCBI Taxonomy" id="408172"/>
    <lineage>
        <taxon>unclassified sequences</taxon>
        <taxon>metagenomes</taxon>
        <taxon>ecological metagenomes</taxon>
    </lineage>
</organism>
<proteinExistence type="predicted"/>
<feature type="transmembrane region" description="Helical" evidence="1">
    <location>
        <begin position="5"/>
        <end position="25"/>
    </location>
</feature>
<accession>A0A382VE09</accession>
<keyword evidence="1" id="KW-1133">Transmembrane helix</keyword>
<keyword evidence="1" id="KW-0472">Membrane</keyword>